<proteinExistence type="predicted"/>
<reference evidence="2 3" key="1">
    <citation type="submission" date="2024-02" db="EMBL/GenBank/DDBJ databases">
        <title>Identification of pathogenicity and growth-promoting functions of Pseudomonas putida variants.</title>
        <authorList>
            <person name="Sun J."/>
        </authorList>
    </citation>
    <scope>NUCLEOTIDE SEQUENCE [LARGE SCALE GENOMIC DNA]</scope>
    <source>
        <strain evidence="2 3">A04</strain>
    </source>
</reference>
<evidence type="ECO:0000313" key="3">
    <source>
        <dbReference type="Proteomes" id="UP001377692"/>
    </source>
</evidence>
<comment type="caution">
    <text evidence="2">The sequence shown here is derived from an EMBL/GenBank/DDBJ whole genome shotgun (WGS) entry which is preliminary data.</text>
</comment>
<keyword evidence="1" id="KW-0732">Signal</keyword>
<keyword evidence="3" id="KW-1185">Reference proteome</keyword>
<evidence type="ECO:0000256" key="1">
    <source>
        <dbReference type="SAM" id="SignalP"/>
    </source>
</evidence>
<evidence type="ECO:0000313" key="2">
    <source>
        <dbReference type="EMBL" id="MEJ5908045.1"/>
    </source>
</evidence>
<dbReference type="RefSeq" id="WP_339551222.1">
    <property type="nucleotide sequence ID" value="NZ_JBBHLD010000038.1"/>
</dbReference>
<accession>A0ABU8RDU3</accession>
<dbReference type="Proteomes" id="UP001377692">
    <property type="component" value="Unassembled WGS sequence"/>
</dbReference>
<name>A0ABU8RDU3_9PSED</name>
<protein>
    <submittedName>
        <fullName evidence="2">Uncharacterized protein</fullName>
    </submittedName>
</protein>
<gene>
    <name evidence="2" type="ORF">V7V80_25515</name>
</gene>
<dbReference type="EMBL" id="JBBHLD010000038">
    <property type="protein sequence ID" value="MEJ5908045.1"/>
    <property type="molecule type" value="Genomic_DNA"/>
</dbReference>
<organism evidence="2 3">
    <name type="scientific">Pseudomonas kermanshahensis</name>
    <dbReference type="NCBI Taxonomy" id="2745482"/>
    <lineage>
        <taxon>Bacteria</taxon>
        <taxon>Pseudomonadati</taxon>
        <taxon>Pseudomonadota</taxon>
        <taxon>Gammaproteobacteria</taxon>
        <taxon>Pseudomonadales</taxon>
        <taxon>Pseudomonadaceae</taxon>
        <taxon>Pseudomonas</taxon>
    </lineage>
</organism>
<sequence length="127" mass="14008">MKAILAALLVSCSVLAVAGDKEWSIGNIVPPNASATALCQAFSTKYEYDYLGIGPVSRPEPKVDLYMAKCLFRLPRAFWKWLHKQGDMNDLKGPNGQVSKDVADEYHKEWLEKGKPKPDNKGGGRGN</sequence>
<feature type="signal peptide" evidence="1">
    <location>
        <begin position="1"/>
        <end position="18"/>
    </location>
</feature>
<feature type="chain" id="PRO_5046355822" evidence="1">
    <location>
        <begin position="19"/>
        <end position="127"/>
    </location>
</feature>